<dbReference type="OrthoDB" id="9771302at2"/>
<protein>
    <recommendedName>
        <fullName evidence="2">NAD(P)-binding domain-containing protein</fullName>
    </recommendedName>
</protein>
<dbReference type="Pfam" id="PF13460">
    <property type="entry name" value="NAD_binding_10"/>
    <property type="match status" value="1"/>
</dbReference>
<dbReference type="PANTHER" id="PTHR12126:SF11">
    <property type="entry name" value="NADH DEHYDROGENASE [UBIQUINONE] 1 ALPHA SUBCOMPLEX SUBUNIT 9, MITOCHONDRIAL"/>
    <property type="match status" value="1"/>
</dbReference>
<dbReference type="PATRIC" id="fig|933944.5.peg.3885"/>
<dbReference type="EMBL" id="LJGT01000041">
    <property type="protein sequence ID" value="OEU86004.1"/>
    <property type="molecule type" value="Genomic_DNA"/>
</dbReference>
<feature type="domain" description="NAD(P)-binding" evidence="2">
    <location>
        <begin position="16"/>
        <end position="163"/>
    </location>
</feature>
<name>A0A1E7JHP0_9ACTN</name>
<comment type="caution">
    <text evidence="3">The sequence shown here is derived from an EMBL/GenBank/DDBJ whole genome shotgun (WGS) entry which is preliminary data.</text>
</comment>
<dbReference type="PANTHER" id="PTHR12126">
    <property type="entry name" value="NADH-UBIQUINONE OXIDOREDUCTASE 39 KDA SUBUNIT-RELATED"/>
    <property type="match status" value="1"/>
</dbReference>
<dbReference type="Gene3D" id="3.40.50.720">
    <property type="entry name" value="NAD(P)-binding Rossmann-like Domain"/>
    <property type="match status" value="1"/>
</dbReference>
<dbReference type="GO" id="GO:0044877">
    <property type="term" value="F:protein-containing complex binding"/>
    <property type="evidence" value="ECO:0007669"/>
    <property type="project" value="TreeGrafter"/>
</dbReference>
<organism evidence="3 4">
    <name type="scientific">Streptomyces abyssalis</name>
    <dbReference type="NCBI Taxonomy" id="933944"/>
    <lineage>
        <taxon>Bacteria</taxon>
        <taxon>Bacillati</taxon>
        <taxon>Actinomycetota</taxon>
        <taxon>Actinomycetes</taxon>
        <taxon>Kitasatosporales</taxon>
        <taxon>Streptomycetaceae</taxon>
        <taxon>Streptomyces</taxon>
    </lineage>
</organism>
<dbReference type="RefSeq" id="WP_070010588.1">
    <property type="nucleotide sequence ID" value="NZ_LJGS01000039.1"/>
</dbReference>
<dbReference type="STRING" id="933944.AN215_27040"/>
<evidence type="ECO:0000256" key="1">
    <source>
        <dbReference type="SAM" id="MobiDB-lite"/>
    </source>
</evidence>
<evidence type="ECO:0000259" key="2">
    <source>
        <dbReference type="Pfam" id="PF13460"/>
    </source>
</evidence>
<dbReference type="InterPro" id="IPR036291">
    <property type="entry name" value="NAD(P)-bd_dom_sf"/>
</dbReference>
<dbReference type="SUPFAM" id="SSF51735">
    <property type="entry name" value="NAD(P)-binding Rossmann-fold domains"/>
    <property type="match status" value="1"/>
</dbReference>
<proteinExistence type="predicted"/>
<dbReference type="Proteomes" id="UP000176087">
    <property type="component" value="Unassembled WGS sequence"/>
</dbReference>
<dbReference type="InterPro" id="IPR016040">
    <property type="entry name" value="NAD(P)-bd_dom"/>
</dbReference>
<feature type="region of interest" description="Disordered" evidence="1">
    <location>
        <begin position="39"/>
        <end position="69"/>
    </location>
</feature>
<reference evidence="3 4" key="1">
    <citation type="journal article" date="2016" name="Front. Microbiol.">
        <title>Comparative Genomics Analysis of Streptomyces Species Reveals Their Adaptation to the Marine Environment and Their Diversity at the Genomic Level.</title>
        <authorList>
            <person name="Tian X."/>
            <person name="Zhang Z."/>
            <person name="Yang T."/>
            <person name="Chen M."/>
            <person name="Li J."/>
            <person name="Chen F."/>
            <person name="Yang J."/>
            <person name="Li W."/>
            <person name="Zhang B."/>
            <person name="Zhang Z."/>
            <person name="Wu J."/>
            <person name="Zhang C."/>
            <person name="Long L."/>
            <person name="Xiao J."/>
        </authorList>
    </citation>
    <scope>NUCLEOTIDE SEQUENCE [LARGE SCALE GENOMIC DNA]</scope>
    <source>
        <strain evidence="3 4">SCSIO 10390</strain>
    </source>
</reference>
<dbReference type="InterPro" id="IPR051207">
    <property type="entry name" value="ComplexI_NDUFA9_subunit"/>
</dbReference>
<keyword evidence="4" id="KW-1185">Reference proteome</keyword>
<sequence>MSTGESGPAGPVLVTGGTGTLGRQVVRKLLARGRAVRVLSRRTHPESGAPARAGGSAGTGEGLSGPERAIGDLTSGAGLDAAVTGVASVVHCATTGTRKDVVGTQRLTEALSRSGGSPHLVYISIVGVDLVPFFYYRAKLEAERVVQGSGLPWTVLRATQFHDLIARLTAAQRWLPVTLFPAGLSFQPVEVEEVAERLVELALGPPQGRVPDMGGPEVRTSRELARLTLRAYGRRRPLLPVPLAGKAARGYRAGHHMTPPHDMTEAAHAAGHTTYAEYLAATARPVRDRRGR</sequence>
<dbReference type="AlphaFoldDB" id="A0A1E7JHP0"/>
<accession>A0A1E7JHP0</accession>
<evidence type="ECO:0000313" key="3">
    <source>
        <dbReference type="EMBL" id="OEU86004.1"/>
    </source>
</evidence>
<evidence type="ECO:0000313" key="4">
    <source>
        <dbReference type="Proteomes" id="UP000176087"/>
    </source>
</evidence>
<gene>
    <name evidence="3" type="ORF">AN215_27040</name>
</gene>